<dbReference type="Proteomes" id="UP000298663">
    <property type="component" value="Unassembled WGS sequence"/>
</dbReference>
<gene>
    <name evidence="5" type="ORF">L596_022903</name>
</gene>
<evidence type="ECO:0000313" key="5">
    <source>
        <dbReference type="EMBL" id="TKR66637.1"/>
    </source>
</evidence>
<evidence type="ECO:0000256" key="3">
    <source>
        <dbReference type="PROSITE-ProRule" id="PRU00176"/>
    </source>
</evidence>
<dbReference type="GO" id="GO:0003723">
    <property type="term" value="F:RNA binding"/>
    <property type="evidence" value="ECO:0007669"/>
    <property type="project" value="UniProtKB-UniRule"/>
</dbReference>
<dbReference type="PROSITE" id="PS50102">
    <property type="entry name" value="RRM"/>
    <property type="match status" value="2"/>
</dbReference>
<dbReference type="Pfam" id="PF00076">
    <property type="entry name" value="RRM_1"/>
    <property type="match status" value="2"/>
</dbReference>
<protein>
    <recommendedName>
        <fullName evidence="4">RRM domain-containing protein</fullName>
    </recommendedName>
</protein>
<evidence type="ECO:0000259" key="4">
    <source>
        <dbReference type="PROSITE" id="PS50102"/>
    </source>
</evidence>
<reference evidence="5 6" key="1">
    <citation type="journal article" date="2015" name="Genome Biol.">
        <title>Comparative genomics of Steinernema reveals deeply conserved gene regulatory networks.</title>
        <authorList>
            <person name="Dillman A.R."/>
            <person name="Macchietto M."/>
            <person name="Porter C.F."/>
            <person name="Rogers A."/>
            <person name="Williams B."/>
            <person name="Antoshechkin I."/>
            <person name="Lee M.M."/>
            <person name="Goodwin Z."/>
            <person name="Lu X."/>
            <person name="Lewis E.E."/>
            <person name="Goodrich-Blair H."/>
            <person name="Stock S.P."/>
            <person name="Adams B.J."/>
            <person name="Sternberg P.W."/>
            <person name="Mortazavi A."/>
        </authorList>
    </citation>
    <scope>NUCLEOTIDE SEQUENCE [LARGE SCALE GENOMIC DNA]</scope>
    <source>
        <strain evidence="5 6">ALL</strain>
    </source>
</reference>
<dbReference type="PANTHER" id="PTHR24012">
    <property type="entry name" value="RNA BINDING PROTEIN"/>
    <property type="match status" value="1"/>
</dbReference>
<dbReference type="InterPro" id="IPR000504">
    <property type="entry name" value="RRM_dom"/>
</dbReference>
<accession>A0A4U5MBX2</accession>
<dbReference type="InterPro" id="IPR012677">
    <property type="entry name" value="Nucleotide-bd_a/b_plait_sf"/>
</dbReference>
<dbReference type="CDD" id="cd00590">
    <property type="entry name" value="RRM_SF"/>
    <property type="match status" value="1"/>
</dbReference>
<feature type="domain" description="RRM" evidence="4">
    <location>
        <begin position="106"/>
        <end position="183"/>
    </location>
</feature>
<dbReference type="EMBL" id="AZBU02000008">
    <property type="protein sequence ID" value="TKR66637.1"/>
    <property type="molecule type" value="Genomic_DNA"/>
</dbReference>
<dbReference type="InterPro" id="IPR035979">
    <property type="entry name" value="RBD_domain_sf"/>
</dbReference>
<dbReference type="SUPFAM" id="SSF54928">
    <property type="entry name" value="RNA-binding domain, RBD"/>
    <property type="match status" value="2"/>
</dbReference>
<dbReference type="STRING" id="34508.A0A4U5MBX2"/>
<proteinExistence type="predicted"/>
<reference evidence="5 6" key="2">
    <citation type="journal article" date="2019" name="G3 (Bethesda)">
        <title>Hybrid Assembly of the Genome of the Entomopathogenic Nematode Steinernema carpocapsae Identifies the X-Chromosome.</title>
        <authorList>
            <person name="Serra L."/>
            <person name="Macchietto M."/>
            <person name="Macias-Munoz A."/>
            <person name="McGill C.J."/>
            <person name="Rodriguez I.M."/>
            <person name="Rodriguez B."/>
            <person name="Murad R."/>
            <person name="Mortazavi A."/>
        </authorList>
    </citation>
    <scope>NUCLEOTIDE SEQUENCE [LARGE SCALE GENOMIC DNA]</scope>
    <source>
        <strain evidence="5 6">ALL</strain>
    </source>
</reference>
<evidence type="ECO:0000256" key="1">
    <source>
        <dbReference type="ARBA" id="ARBA00022737"/>
    </source>
</evidence>
<dbReference type="OrthoDB" id="266020at2759"/>
<organism evidence="5 6">
    <name type="scientific">Steinernema carpocapsae</name>
    <name type="common">Entomopathogenic nematode</name>
    <dbReference type="NCBI Taxonomy" id="34508"/>
    <lineage>
        <taxon>Eukaryota</taxon>
        <taxon>Metazoa</taxon>
        <taxon>Ecdysozoa</taxon>
        <taxon>Nematoda</taxon>
        <taxon>Chromadorea</taxon>
        <taxon>Rhabditida</taxon>
        <taxon>Tylenchina</taxon>
        <taxon>Panagrolaimomorpha</taxon>
        <taxon>Strongyloidoidea</taxon>
        <taxon>Steinernematidae</taxon>
        <taxon>Steinernema</taxon>
    </lineage>
</organism>
<keyword evidence="6" id="KW-1185">Reference proteome</keyword>
<feature type="domain" description="RRM" evidence="4">
    <location>
        <begin position="13"/>
        <end position="90"/>
    </location>
</feature>
<sequence length="303" mass="33859">MSSPTNSNSVDMKNLYVKNIGDMTKEDLVAKFGQFGSISSSIVMRMPDGTSRGFGFVCFEHKRDADNALRALHNSFNGSGKRLHVARAKRKERSPRSLRHDDAGPCELFLRSLDYEIDEAKLMDLFGQYGEVLHTQVYRFPSGESKRSGTVVFRFERDGMKAQREMHGRPVNERPISVEFQQRQVSQMVMGIPGVSQNIFMAPTPFMVAYPPPNFMVPPPATSQAVEVQASQAESSQFQVQAQGQVPATYQSHMYSQQMMYSQGIPPGSGGPVSMTPPASPALNRPMEYAQNVVNPQYRNYQT</sequence>
<dbReference type="AlphaFoldDB" id="A0A4U5MBX2"/>
<comment type="caution">
    <text evidence="5">The sequence shown here is derived from an EMBL/GenBank/DDBJ whole genome shotgun (WGS) entry which is preliminary data.</text>
</comment>
<name>A0A4U5MBX2_STECR</name>
<keyword evidence="1" id="KW-0677">Repeat</keyword>
<keyword evidence="2 3" id="KW-0694">RNA-binding</keyword>
<dbReference type="Gene3D" id="3.30.70.330">
    <property type="match status" value="2"/>
</dbReference>
<evidence type="ECO:0000313" key="6">
    <source>
        <dbReference type="Proteomes" id="UP000298663"/>
    </source>
</evidence>
<evidence type="ECO:0000256" key="2">
    <source>
        <dbReference type="ARBA" id="ARBA00022884"/>
    </source>
</evidence>
<dbReference type="SMART" id="SM00360">
    <property type="entry name" value="RRM"/>
    <property type="match status" value="2"/>
</dbReference>